<accession>A0A6S7FCD0</accession>
<dbReference type="GO" id="GO:0003677">
    <property type="term" value="F:DNA binding"/>
    <property type="evidence" value="ECO:0007669"/>
    <property type="project" value="InterPro"/>
</dbReference>
<evidence type="ECO:0000313" key="2">
    <source>
        <dbReference type="Proteomes" id="UP000494183"/>
    </source>
</evidence>
<dbReference type="SUPFAM" id="SSF56349">
    <property type="entry name" value="DNA breaking-rejoining enzymes"/>
    <property type="match status" value="1"/>
</dbReference>
<dbReference type="EMBL" id="CADILH010000006">
    <property type="protein sequence ID" value="CAB3934491.1"/>
    <property type="molecule type" value="Genomic_DNA"/>
</dbReference>
<reference evidence="1 2" key="1">
    <citation type="submission" date="2020-04" db="EMBL/GenBank/DDBJ databases">
        <authorList>
            <person name="De Canck E."/>
        </authorList>
    </citation>
    <scope>NUCLEOTIDE SEQUENCE [LARGE SCALE GENOMIC DNA]</scope>
    <source>
        <strain evidence="1 2">LMG 6000</strain>
    </source>
</reference>
<sequence length="100" mass="11172">MAHEEVHGDVWVIPATRMKAGQEHRVPLTPRMLELTGKGEGLVFPGAKGKPMSDMSMSVWLTPPSHPPGSLRVTVHYRRSHLQQLGYSPAIRRIRSIRIG</sequence>
<protein>
    <submittedName>
        <fullName evidence="1">Uncharacterized protein</fullName>
    </submittedName>
</protein>
<dbReference type="Proteomes" id="UP000494183">
    <property type="component" value="Unassembled WGS sequence"/>
</dbReference>
<dbReference type="AlphaFoldDB" id="A0A6S7FCD0"/>
<gene>
    <name evidence="1" type="ORF">LMG6000_03725</name>
</gene>
<evidence type="ECO:0000313" key="1">
    <source>
        <dbReference type="EMBL" id="CAB3934491.1"/>
    </source>
</evidence>
<name>A0A6S7FCD0_9BURK</name>
<keyword evidence="2" id="KW-1185">Reference proteome</keyword>
<organism evidence="1 2">
    <name type="scientific">Achromobacter insolitus</name>
    <dbReference type="NCBI Taxonomy" id="217204"/>
    <lineage>
        <taxon>Bacteria</taxon>
        <taxon>Pseudomonadati</taxon>
        <taxon>Pseudomonadota</taxon>
        <taxon>Betaproteobacteria</taxon>
        <taxon>Burkholderiales</taxon>
        <taxon>Alcaligenaceae</taxon>
        <taxon>Achromobacter</taxon>
    </lineage>
</organism>
<proteinExistence type="predicted"/>
<dbReference type="InterPro" id="IPR011010">
    <property type="entry name" value="DNA_brk_join_enz"/>
</dbReference>